<dbReference type="EMBL" id="PVMZ01000002">
    <property type="protein sequence ID" value="PRX24549.1"/>
    <property type="molecule type" value="Genomic_DNA"/>
</dbReference>
<protein>
    <submittedName>
        <fullName evidence="1">Uncharacterized protein</fullName>
    </submittedName>
</protein>
<comment type="caution">
    <text evidence="1">The sequence shown here is derived from an EMBL/GenBank/DDBJ whole genome shotgun (WGS) entry which is preliminary data.</text>
</comment>
<organism evidence="1 2">
    <name type="scientific">Actinoplanes italicus</name>
    <dbReference type="NCBI Taxonomy" id="113567"/>
    <lineage>
        <taxon>Bacteria</taxon>
        <taxon>Bacillati</taxon>
        <taxon>Actinomycetota</taxon>
        <taxon>Actinomycetes</taxon>
        <taxon>Micromonosporales</taxon>
        <taxon>Micromonosporaceae</taxon>
        <taxon>Actinoplanes</taxon>
    </lineage>
</organism>
<sequence>MIERPASVEPLTWGVVANVSRETFTRQQTDTKRPGTRHFVPGAKVWVLPIVWGDGGDQRHVVGTRRRSGGRSLIRLVMNTDRLVNYRVRPVWSPAVYAAMGQPLNGGSGLPMYSSKEDAQQAADVRKWLRTRETHLGLALNGEMSAMHNADETCEFCDGRDAALAGAGEDANPHPFPGTESEHSVDWWSTDHGMWRCGWLAERHRGFPFRIDDLGVRHIALLRRRLSRDAAWLARVSAGRTAAELESDGISRARLRLVRGDHPLRPLDGVVHAWLDDGDRVVRTQFC</sequence>
<reference evidence="1 2" key="1">
    <citation type="submission" date="2018-03" db="EMBL/GenBank/DDBJ databases">
        <title>Genomic Encyclopedia of Archaeal and Bacterial Type Strains, Phase II (KMG-II): from individual species to whole genera.</title>
        <authorList>
            <person name="Goeker M."/>
        </authorList>
    </citation>
    <scope>NUCLEOTIDE SEQUENCE [LARGE SCALE GENOMIC DNA]</scope>
    <source>
        <strain evidence="1 2">DSM 43146</strain>
    </source>
</reference>
<accession>A0A2T0KLP4</accession>
<keyword evidence="2" id="KW-1185">Reference proteome</keyword>
<dbReference type="AlphaFoldDB" id="A0A2T0KLP4"/>
<gene>
    <name evidence="1" type="ORF">CLV67_102326</name>
</gene>
<evidence type="ECO:0000313" key="1">
    <source>
        <dbReference type="EMBL" id="PRX24549.1"/>
    </source>
</evidence>
<evidence type="ECO:0000313" key="2">
    <source>
        <dbReference type="Proteomes" id="UP000239415"/>
    </source>
</evidence>
<name>A0A2T0KLP4_9ACTN</name>
<dbReference type="Proteomes" id="UP000239415">
    <property type="component" value="Unassembled WGS sequence"/>
</dbReference>
<proteinExistence type="predicted"/>